<accession>A0A6M1LTT0</accession>
<organism evidence="9 10">
    <name type="scientific">Falsiroseomonas algicola</name>
    <dbReference type="NCBI Taxonomy" id="2716930"/>
    <lineage>
        <taxon>Bacteria</taxon>
        <taxon>Pseudomonadati</taxon>
        <taxon>Pseudomonadota</taxon>
        <taxon>Alphaproteobacteria</taxon>
        <taxon>Acetobacterales</taxon>
        <taxon>Roseomonadaceae</taxon>
        <taxon>Falsiroseomonas</taxon>
    </lineage>
</organism>
<dbReference type="PANTHER" id="PTHR31272">
    <property type="entry name" value="CYTOCHROME C-TYPE BIOGENESIS PROTEIN HI_1454-RELATED"/>
    <property type="match status" value="1"/>
</dbReference>
<feature type="transmembrane region" description="Helical" evidence="7">
    <location>
        <begin position="215"/>
        <end position="231"/>
    </location>
</feature>
<evidence type="ECO:0000256" key="6">
    <source>
        <dbReference type="ARBA" id="ARBA00023136"/>
    </source>
</evidence>
<keyword evidence="10" id="KW-1185">Reference proteome</keyword>
<dbReference type="EMBL" id="JAAIKB010000020">
    <property type="protein sequence ID" value="NGM23841.1"/>
    <property type="molecule type" value="Genomic_DNA"/>
</dbReference>
<evidence type="ECO:0000259" key="8">
    <source>
        <dbReference type="Pfam" id="PF02683"/>
    </source>
</evidence>
<keyword evidence="6 7" id="KW-0472">Membrane</keyword>
<feature type="domain" description="Cytochrome C biogenesis protein transmembrane" evidence="8">
    <location>
        <begin position="20"/>
        <end position="199"/>
    </location>
</feature>
<dbReference type="GO" id="GO:0017004">
    <property type="term" value="P:cytochrome complex assembly"/>
    <property type="evidence" value="ECO:0007669"/>
    <property type="project" value="UniProtKB-KW"/>
</dbReference>
<dbReference type="Pfam" id="PF02683">
    <property type="entry name" value="DsbD_TM"/>
    <property type="match status" value="1"/>
</dbReference>
<keyword evidence="4" id="KW-0201">Cytochrome c-type biogenesis</keyword>
<comment type="subcellular location">
    <subcellularLocation>
        <location evidence="1">Membrane</location>
        <topology evidence="1">Multi-pass membrane protein</topology>
    </subcellularLocation>
</comment>
<feature type="transmembrane region" description="Helical" evidence="7">
    <location>
        <begin position="20"/>
        <end position="44"/>
    </location>
</feature>
<evidence type="ECO:0000313" key="9">
    <source>
        <dbReference type="EMBL" id="NGM23841.1"/>
    </source>
</evidence>
<feature type="transmembrane region" description="Helical" evidence="7">
    <location>
        <begin position="86"/>
        <end position="109"/>
    </location>
</feature>
<reference evidence="9 10" key="1">
    <citation type="submission" date="2020-03" db="EMBL/GenBank/DDBJ databases">
        <title>Roseomonas stagni sp. nov., isolated from pond water in Japan.</title>
        <authorList>
            <person name="Furuhata K."/>
            <person name="Miyamoto H."/>
            <person name="Goto K."/>
        </authorList>
    </citation>
    <scope>NUCLEOTIDE SEQUENCE [LARGE SCALE GENOMIC DNA]</scope>
    <source>
        <strain evidence="9 10">PeD5</strain>
    </source>
</reference>
<feature type="transmembrane region" description="Helical" evidence="7">
    <location>
        <begin position="138"/>
        <end position="162"/>
    </location>
</feature>
<name>A0A6M1LTT0_9PROT</name>
<dbReference type="InterPro" id="IPR003834">
    <property type="entry name" value="Cyt_c_assmbl_TM_dom"/>
</dbReference>
<protein>
    <submittedName>
        <fullName evidence="9">Cytochrome c biogenesis protein CcdA</fullName>
    </submittedName>
</protein>
<evidence type="ECO:0000256" key="3">
    <source>
        <dbReference type="ARBA" id="ARBA00022692"/>
    </source>
</evidence>
<evidence type="ECO:0000256" key="7">
    <source>
        <dbReference type="SAM" id="Phobius"/>
    </source>
</evidence>
<feature type="transmembrane region" description="Helical" evidence="7">
    <location>
        <begin position="56"/>
        <end position="80"/>
    </location>
</feature>
<evidence type="ECO:0000256" key="1">
    <source>
        <dbReference type="ARBA" id="ARBA00004141"/>
    </source>
</evidence>
<dbReference type="Proteomes" id="UP000475385">
    <property type="component" value="Unassembled WGS sequence"/>
</dbReference>
<evidence type="ECO:0000256" key="4">
    <source>
        <dbReference type="ARBA" id="ARBA00022748"/>
    </source>
</evidence>
<dbReference type="InterPro" id="IPR051790">
    <property type="entry name" value="Cytochrome_c-biogenesis_DsbD"/>
</dbReference>
<evidence type="ECO:0000256" key="2">
    <source>
        <dbReference type="ARBA" id="ARBA00006143"/>
    </source>
</evidence>
<gene>
    <name evidence="9" type="ORF">G3576_27800</name>
</gene>
<dbReference type="AlphaFoldDB" id="A0A6M1LTT0"/>
<sequence>MAPPSGTCCSARCSPAVTTLLLAGLAGILASLSPCVLPILPIVLAAAGAEHRLGPLALAGGLAVSFAGAGMVLGLVGFAIGLDAEVLRVAAAVLMLAAGIALLAAGLAARLSAAAEHALQPVTAFAARMTARGVGGQFALGAVLGLAWAPCTGPALGAAVALSARAETAPQAALTMLAFALGAALPLVALGYAARGSVPLLRRRLGGLGQAMRPVLGGALALFGLLVLTGLDKRIEAVATAALPEAWVDLVVRF</sequence>
<feature type="transmembrane region" description="Helical" evidence="7">
    <location>
        <begin position="174"/>
        <end position="194"/>
    </location>
</feature>
<evidence type="ECO:0000313" key="10">
    <source>
        <dbReference type="Proteomes" id="UP000475385"/>
    </source>
</evidence>
<dbReference type="PANTHER" id="PTHR31272:SF9">
    <property type="entry name" value="BLL1027 PROTEIN"/>
    <property type="match status" value="1"/>
</dbReference>
<keyword evidence="5 7" id="KW-1133">Transmembrane helix</keyword>
<comment type="caution">
    <text evidence="9">The sequence shown here is derived from an EMBL/GenBank/DDBJ whole genome shotgun (WGS) entry which is preliminary data.</text>
</comment>
<keyword evidence="3 7" id="KW-0812">Transmembrane</keyword>
<proteinExistence type="inferred from homology"/>
<comment type="similarity">
    <text evidence="2">Belongs to the DsbD family.</text>
</comment>
<evidence type="ECO:0000256" key="5">
    <source>
        <dbReference type="ARBA" id="ARBA00022989"/>
    </source>
</evidence>
<dbReference type="GO" id="GO:0016020">
    <property type="term" value="C:membrane"/>
    <property type="evidence" value="ECO:0007669"/>
    <property type="project" value="UniProtKB-SubCell"/>
</dbReference>